<dbReference type="InterPro" id="IPR054708">
    <property type="entry name" value="MTPAP-like_central"/>
</dbReference>
<dbReference type="GO" id="GO:0010605">
    <property type="term" value="P:negative regulation of macromolecule metabolic process"/>
    <property type="evidence" value="ECO:0007669"/>
    <property type="project" value="UniProtKB-ARBA"/>
</dbReference>
<accession>A0A9P6KC03</accession>
<evidence type="ECO:0000313" key="2">
    <source>
        <dbReference type="EMBL" id="KAF9579849.1"/>
    </source>
</evidence>
<dbReference type="Proteomes" id="UP000780801">
    <property type="component" value="Unassembled WGS sequence"/>
</dbReference>
<dbReference type="SUPFAM" id="SSF81301">
    <property type="entry name" value="Nucleotidyltransferase"/>
    <property type="match status" value="1"/>
</dbReference>
<dbReference type="Pfam" id="PF22600">
    <property type="entry name" value="MTPAP-like_central"/>
    <property type="match status" value="1"/>
</dbReference>
<dbReference type="SUPFAM" id="SSF81631">
    <property type="entry name" value="PAP/OAS1 substrate-binding domain"/>
    <property type="match status" value="1"/>
</dbReference>
<dbReference type="AlphaFoldDB" id="A0A9P6KC03"/>
<sequence length="283" mass="31743">MVKLAETLTISSEGTQLRENLVARVQGILNTEWPKEAKVEPFGSFASGLGTDSSDLDLIILPALHDHDQELLAPGRYQDLFVLKTLFLRYSMKDVEVIPGTRIVFLRFTDHKTSIRVEVNYGHYAGLYNTRLIESYLRIDDRVRTFLTIIKAFVRARGINSSTLGSLSSYCYTLMAISYLQSLADPILPTLQDPHLVPHNVPHPGPYGSMRYVNVAFTSPRARMFVSLNNLSLGELFIGDFFVVEDPFLLDFNVAGEVSGFMIGIIRHEFQAALQALRGDRGL</sequence>
<dbReference type="Gene3D" id="1.10.1410.10">
    <property type="match status" value="2"/>
</dbReference>
<reference evidence="2" key="1">
    <citation type="journal article" date="2020" name="Fungal Divers.">
        <title>Resolving the Mortierellaceae phylogeny through synthesis of multi-gene phylogenetics and phylogenomics.</title>
        <authorList>
            <person name="Vandepol N."/>
            <person name="Liber J."/>
            <person name="Desiro A."/>
            <person name="Na H."/>
            <person name="Kennedy M."/>
            <person name="Barry K."/>
            <person name="Grigoriev I.V."/>
            <person name="Miller A.N."/>
            <person name="O'Donnell K."/>
            <person name="Stajich J.E."/>
            <person name="Bonito G."/>
        </authorList>
    </citation>
    <scope>NUCLEOTIDE SEQUENCE</scope>
    <source>
        <strain evidence="2">KOD1015</strain>
    </source>
</reference>
<evidence type="ECO:0000313" key="3">
    <source>
        <dbReference type="Proteomes" id="UP000780801"/>
    </source>
</evidence>
<dbReference type="OrthoDB" id="2274644at2759"/>
<dbReference type="Gene3D" id="3.30.460.10">
    <property type="entry name" value="Beta Polymerase, domain 2"/>
    <property type="match status" value="1"/>
</dbReference>
<dbReference type="PANTHER" id="PTHR12271">
    <property type="entry name" value="POLY A POLYMERASE CID PAP -RELATED"/>
    <property type="match status" value="1"/>
</dbReference>
<name>A0A9P6KC03_9FUNG</name>
<dbReference type="GO" id="GO:0016779">
    <property type="term" value="F:nucleotidyltransferase activity"/>
    <property type="evidence" value="ECO:0007669"/>
    <property type="project" value="UniProtKB-ARBA"/>
</dbReference>
<dbReference type="EMBL" id="JAABOA010002452">
    <property type="protein sequence ID" value="KAF9579849.1"/>
    <property type="molecule type" value="Genomic_DNA"/>
</dbReference>
<protein>
    <recommendedName>
        <fullName evidence="1">Poly(A) RNA polymerase mitochondrial-like central palm domain-containing protein</fullName>
    </recommendedName>
</protein>
<keyword evidence="3" id="KW-1185">Reference proteome</keyword>
<proteinExistence type="predicted"/>
<comment type="caution">
    <text evidence="2">The sequence shown here is derived from an EMBL/GenBank/DDBJ whole genome shotgun (WGS) entry which is preliminary data.</text>
</comment>
<dbReference type="PANTHER" id="PTHR12271:SF40">
    <property type="entry name" value="POLY(A) RNA POLYMERASE GLD2"/>
    <property type="match status" value="1"/>
</dbReference>
<organism evidence="2 3">
    <name type="scientific">Lunasporangiospora selenospora</name>
    <dbReference type="NCBI Taxonomy" id="979761"/>
    <lineage>
        <taxon>Eukaryota</taxon>
        <taxon>Fungi</taxon>
        <taxon>Fungi incertae sedis</taxon>
        <taxon>Mucoromycota</taxon>
        <taxon>Mortierellomycotina</taxon>
        <taxon>Mortierellomycetes</taxon>
        <taxon>Mortierellales</taxon>
        <taxon>Mortierellaceae</taxon>
        <taxon>Lunasporangiospora</taxon>
    </lineage>
</organism>
<dbReference type="InterPro" id="IPR043519">
    <property type="entry name" value="NT_sf"/>
</dbReference>
<feature type="domain" description="Poly(A) RNA polymerase mitochondrial-like central palm" evidence="1">
    <location>
        <begin position="2"/>
        <end position="137"/>
    </location>
</feature>
<dbReference type="CDD" id="cd05402">
    <property type="entry name" value="NT_PAP_TUTase"/>
    <property type="match status" value="1"/>
</dbReference>
<gene>
    <name evidence="2" type="ORF">BGW38_003724</name>
</gene>
<dbReference type="GO" id="GO:0031123">
    <property type="term" value="P:RNA 3'-end processing"/>
    <property type="evidence" value="ECO:0007669"/>
    <property type="project" value="TreeGrafter"/>
</dbReference>
<evidence type="ECO:0000259" key="1">
    <source>
        <dbReference type="Pfam" id="PF22600"/>
    </source>
</evidence>
<feature type="non-terminal residue" evidence="2">
    <location>
        <position position="1"/>
    </location>
</feature>